<keyword evidence="7" id="KW-0511">Multifunctional enzyme</keyword>
<dbReference type="GO" id="GO:0071770">
    <property type="term" value="P:DIM/DIP cell wall layer assembly"/>
    <property type="evidence" value="ECO:0007669"/>
    <property type="project" value="TreeGrafter"/>
</dbReference>
<dbReference type="FunFam" id="3.40.50.720:FF:000209">
    <property type="entry name" value="Polyketide synthase Pks12"/>
    <property type="match status" value="1"/>
</dbReference>
<dbReference type="GO" id="GO:0005886">
    <property type="term" value="C:plasma membrane"/>
    <property type="evidence" value="ECO:0007669"/>
    <property type="project" value="TreeGrafter"/>
</dbReference>
<gene>
    <name evidence="13" type="ORF">ADK75_32920</name>
</gene>
<feature type="domain" description="Carrier" evidence="10">
    <location>
        <begin position="1987"/>
        <end position="2061"/>
    </location>
</feature>
<dbReference type="InterPro" id="IPR049552">
    <property type="entry name" value="PKS_DH_N"/>
</dbReference>
<dbReference type="InterPro" id="IPR013968">
    <property type="entry name" value="PKS_KR"/>
</dbReference>
<dbReference type="GO" id="GO:0016491">
    <property type="term" value="F:oxidoreductase activity"/>
    <property type="evidence" value="ECO:0007669"/>
    <property type="project" value="InterPro"/>
</dbReference>
<dbReference type="GO" id="GO:0004315">
    <property type="term" value="F:3-oxoacyl-[acyl-carrier-protein] synthase activity"/>
    <property type="evidence" value="ECO:0007669"/>
    <property type="project" value="InterPro"/>
</dbReference>
<feature type="region of interest" description="N-terminal hotdog fold" evidence="9">
    <location>
        <begin position="882"/>
        <end position="1007"/>
    </location>
</feature>
<evidence type="ECO:0000256" key="1">
    <source>
        <dbReference type="ARBA" id="ARBA00004792"/>
    </source>
</evidence>
<evidence type="ECO:0000256" key="2">
    <source>
        <dbReference type="ARBA" id="ARBA00022450"/>
    </source>
</evidence>
<dbReference type="Gene3D" id="3.40.50.720">
    <property type="entry name" value="NAD(P)-binding Rossmann-like Domain"/>
    <property type="match status" value="3"/>
</dbReference>
<dbReference type="InterPro" id="IPR013149">
    <property type="entry name" value="ADH-like_C"/>
</dbReference>
<dbReference type="Pfam" id="PF08659">
    <property type="entry name" value="KR"/>
    <property type="match status" value="1"/>
</dbReference>
<dbReference type="SMART" id="SM01294">
    <property type="entry name" value="PKS_PP_betabranch"/>
    <property type="match status" value="1"/>
</dbReference>
<dbReference type="SMART" id="SM00822">
    <property type="entry name" value="PKS_KR"/>
    <property type="match status" value="1"/>
</dbReference>
<evidence type="ECO:0000259" key="11">
    <source>
        <dbReference type="PROSITE" id="PS52004"/>
    </source>
</evidence>
<accession>A0A0L8M450</accession>
<dbReference type="SMART" id="SM00825">
    <property type="entry name" value="PKS_KS"/>
    <property type="match status" value="1"/>
</dbReference>
<feature type="domain" description="Ketosynthase family 3 (KS3)" evidence="11">
    <location>
        <begin position="1"/>
        <end position="412"/>
    </location>
</feature>
<dbReference type="InterPro" id="IPR018201">
    <property type="entry name" value="Ketoacyl_synth_AS"/>
</dbReference>
<dbReference type="Gene3D" id="1.10.1200.10">
    <property type="entry name" value="ACP-like"/>
    <property type="match status" value="1"/>
</dbReference>
<dbReference type="SMART" id="SM00829">
    <property type="entry name" value="PKS_ER"/>
    <property type="match status" value="1"/>
</dbReference>
<dbReference type="Pfam" id="PF00698">
    <property type="entry name" value="Acyl_transf_1"/>
    <property type="match status" value="1"/>
</dbReference>
<dbReference type="Pfam" id="PF00109">
    <property type="entry name" value="ketoacyl-synt"/>
    <property type="match status" value="1"/>
</dbReference>
<dbReference type="Proteomes" id="UP000037084">
    <property type="component" value="Unassembled WGS sequence"/>
</dbReference>
<evidence type="ECO:0000256" key="4">
    <source>
        <dbReference type="ARBA" id="ARBA00022679"/>
    </source>
</evidence>
<feature type="active site" description="Proton acceptor; for dehydratase activity" evidence="9">
    <location>
        <position position="916"/>
    </location>
</feature>
<dbReference type="Pfam" id="PF00550">
    <property type="entry name" value="PP-binding"/>
    <property type="match status" value="1"/>
</dbReference>
<dbReference type="Pfam" id="PF21089">
    <property type="entry name" value="PKS_DH_N"/>
    <property type="match status" value="1"/>
</dbReference>
<dbReference type="InterPro" id="IPR016039">
    <property type="entry name" value="Thiolase-like"/>
</dbReference>
<proteinExistence type="predicted"/>
<keyword evidence="4 13" id="KW-0808">Transferase</keyword>
<evidence type="ECO:0000256" key="8">
    <source>
        <dbReference type="ARBA" id="ARBA00023315"/>
    </source>
</evidence>
<dbReference type="InterPro" id="IPR002364">
    <property type="entry name" value="Quin_OxRdtase/zeta-crystal_CS"/>
</dbReference>
<dbReference type="InterPro" id="IPR036291">
    <property type="entry name" value="NAD(P)-bd_dom_sf"/>
</dbReference>
<dbReference type="SUPFAM" id="SSF50129">
    <property type="entry name" value="GroES-like"/>
    <property type="match status" value="1"/>
</dbReference>
<comment type="caution">
    <text evidence="13">The sequence shown here is derived from an EMBL/GenBank/DDBJ whole genome shotgun (WGS) entry which is preliminary data.</text>
</comment>
<dbReference type="PROSITE" id="PS00606">
    <property type="entry name" value="KS3_1"/>
    <property type="match status" value="1"/>
</dbReference>
<dbReference type="FunFam" id="3.40.366.10:FF:000002">
    <property type="entry name" value="Probable polyketide synthase 2"/>
    <property type="match status" value="1"/>
</dbReference>
<dbReference type="PROSITE" id="PS52019">
    <property type="entry name" value="PKS_MFAS_DH"/>
    <property type="match status" value="1"/>
</dbReference>
<dbReference type="InterPro" id="IPR014043">
    <property type="entry name" value="Acyl_transferase_dom"/>
</dbReference>
<dbReference type="GO" id="GO:0006633">
    <property type="term" value="P:fatty acid biosynthetic process"/>
    <property type="evidence" value="ECO:0007669"/>
    <property type="project" value="InterPro"/>
</dbReference>
<dbReference type="InterPro" id="IPR057326">
    <property type="entry name" value="KR_dom"/>
</dbReference>
<dbReference type="PANTHER" id="PTHR43775">
    <property type="entry name" value="FATTY ACID SYNTHASE"/>
    <property type="match status" value="1"/>
</dbReference>
<keyword evidence="3" id="KW-0597">Phosphoprotein</keyword>
<dbReference type="EMBL" id="LGUV01000370">
    <property type="protein sequence ID" value="KOG45212.1"/>
    <property type="molecule type" value="Genomic_DNA"/>
</dbReference>
<dbReference type="InterPro" id="IPR049551">
    <property type="entry name" value="PKS_DH_C"/>
</dbReference>
<dbReference type="Pfam" id="PF00107">
    <property type="entry name" value="ADH_zinc_N"/>
    <property type="match status" value="1"/>
</dbReference>
<dbReference type="SUPFAM" id="SSF47336">
    <property type="entry name" value="ACP-like"/>
    <property type="match status" value="1"/>
</dbReference>
<comment type="pathway">
    <text evidence="1">Antibiotic biosynthesis.</text>
</comment>
<keyword evidence="5" id="KW-0521">NADP</keyword>
<dbReference type="InterPro" id="IPR020843">
    <property type="entry name" value="ER"/>
</dbReference>
<dbReference type="InterPro" id="IPR016036">
    <property type="entry name" value="Malonyl_transacylase_ACP-bd"/>
</dbReference>
<dbReference type="Gene3D" id="3.40.366.10">
    <property type="entry name" value="Malonyl-Coenzyme A Acyl Carrier Protein, domain 2"/>
    <property type="match status" value="1"/>
</dbReference>
<evidence type="ECO:0000313" key="14">
    <source>
        <dbReference type="Proteomes" id="UP000037084"/>
    </source>
</evidence>
<dbReference type="InterPro" id="IPR020841">
    <property type="entry name" value="PKS_Beta-ketoAc_synthase_dom"/>
</dbReference>
<reference evidence="14" key="1">
    <citation type="submission" date="2015-07" db="EMBL/GenBank/DDBJ databases">
        <authorList>
            <consortium name="Consortium for Microbial Forensics and Genomics (microFORGE)"/>
            <person name="Knight B.M."/>
            <person name="Roberts D.P."/>
            <person name="Lin D."/>
            <person name="Hari K."/>
            <person name="Fletcher J."/>
            <person name="Melcher U."/>
            <person name="Blagden T."/>
            <person name="Winegar R.A."/>
        </authorList>
    </citation>
    <scope>NUCLEOTIDE SEQUENCE [LARGE SCALE GENOMIC DNA]</scope>
    <source>
        <strain evidence="14">NRRL B-1447</strain>
    </source>
</reference>
<dbReference type="PATRIC" id="fig|1961.12.peg.7268"/>
<dbReference type="InterPro" id="IPR006162">
    <property type="entry name" value="Ppantetheine_attach_site"/>
</dbReference>
<feature type="region of interest" description="C-terminal hotdog fold" evidence="9">
    <location>
        <begin position="1019"/>
        <end position="1158"/>
    </location>
</feature>
<dbReference type="Gene3D" id="3.30.70.3290">
    <property type="match status" value="1"/>
</dbReference>
<dbReference type="PROSITE" id="PS50075">
    <property type="entry name" value="CARRIER"/>
    <property type="match status" value="1"/>
</dbReference>
<dbReference type="InterPro" id="IPR009081">
    <property type="entry name" value="PP-bd_ACP"/>
</dbReference>
<evidence type="ECO:0000256" key="9">
    <source>
        <dbReference type="PROSITE-ProRule" id="PRU01363"/>
    </source>
</evidence>
<dbReference type="SUPFAM" id="SSF53901">
    <property type="entry name" value="Thiolase-like"/>
    <property type="match status" value="1"/>
</dbReference>
<keyword evidence="6" id="KW-0045">Antibiotic biosynthesis</keyword>
<evidence type="ECO:0000256" key="3">
    <source>
        <dbReference type="ARBA" id="ARBA00022553"/>
    </source>
</evidence>
<dbReference type="InterPro" id="IPR049900">
    <property type="entry name" value="PKS_mFAS_DH"/>
</dbReference>
<dbReference type="PROSITE" id="PS01162">
    <property type="entry name" value="QOR_ZETA_CRYSTAL"/>
    <property type="match status" value="1"/>
</dbReference>
<feature type="active site" description="Proton donor; for dehydratase activity" evidence="9">
    <location>
        <position position="1080"/>
    </location>
</feature>
<dbReference type="GO" id="GO:0031177">
    <property type="term" value="F:phosphopantetheine binding"/>
    <property type="evidence" value="ECO:0007669"/>
    <property type="project" value="InterPro"/>
</dbReference>
<dbReference type="InterPro" id="IPR014031">
    <property type="entry name" value="Ketoacyl_synth_C"/>
</dbReference>
<evidence type="ECO:0000256" key="5">
    <source>
        <dbReference type="ARBA" id="ARBA00022857"/>
    </source>
</evidence>
<dbReference type="PROSITE" id="PS00012">
    <property type="entry name" value="PHOSPHOPANTETHEINE"/>
    <property type="match status" value="1"/>
</dbReference>
<dbReference type="Gene3D" id="3.40.47.10">
    <property type="match status" value="1"/>
</dbReference>
<dbReference type="InterPro" id="IPR050091">
    <property type="entry name" value="PKS_NRPS_Biosynth_Enz"/>
</dbReference>
<dbReference type="GO" id="GO:0005737">
    <property type="term" value="C:cytoplasm"/>
    <property type="evidence" value="ECO:0007669"/>
    <property type="project" value="TreeGrafter"/>
</dbReference>
<dbReference type="CDD" id="cd05195">
    <property type="entry name" value="enoyl_red"/>
    <property type="match status" value="1"/>
</dbReference>
<dbReference type="CDD" id="cd00833">
    <property type="entry name" value="PKS"/>
    <property type="match status" value="1"/>
</dbReference>
<evidence type="ECO:0000313" key="13">
    <source>
        <dbReference type="EMBL" id="KOG45212.1"/>
    </source>
</evidence>
<dbReference type="Pfam" id="PF14765">
    <property type="entry name" value="PS-DH"/>
    <property type="match status" value="1"/>
</dbReference>
<dbReference type="SUPFAM" id="SSF55048">
    <property type="entry name" value="Probable ACP-binding domain of malonyl-CoA ACP transacylase"/>
    <property type="match status" value="1"/>
</dbReference>
<dbReference type="InterPro" id="IPR013154">
    <property type="entry name" value="ADH-like_N"/>
</dbReference>
<dbReference type="PROSITE" id="PS52004">
    <property type="entry name" value="KS3_2"/>
    <property type="match status" value="1"/>
</dbReference>
<feature type="domain" description="PKS/mFAS DH" evidence="12">
    <location>
        <begin position="882"/>
        <end position="1158"/>
    </location>
</feature>
<evidence type="ECO:0000259" key="12">
    <source>
        <dbReference type="PROSITE" id="PS52019"/>
    </source>
</evidence>
<dbReference type="InterPro" id="IPR014030">
    <property type="entry name" value="Ketoacyl_synth_N"/>
</dbReference>
<dbReference type="SUPFAM" id="SSF52151">
    <property type="entry name" value="FabD/lysophospholipase-like"/>
    <property type="match status" value="1"/>
</dbReference>
<dbReference type="InterPro" id="IPR036736">
    <property type="entry name" value="ACP-like_sf"/>
</dbReference>
<dbReference type="InterPro" id="IPR042104">
    <property type="entry name" value="PKS_dehydratase_sf"/>
</dbReference>
<dbReference type="Pfam" id="PF08240">
    <property type="entry name" value="ADH_N"/>
    <property type="match status" value="1"/>
</dbReference>
<dbReference type="GO" id="GO:0017000">
    <property type="term" value="P:antibiotic biosynthetic process"/>
    <property type="evidence" value="ECO:0007669"/>
    <property type="project" value="UniProtKB-KW"/>
</dbReference>
<dbReference type="Pfam" id="PF16197">
    <property type="entry name" value="KAsynt_C_assoc"/>
    <property type="match status" value="1"/>
</dbReference>
<dbReference type="GO" id="GO:0008270">
    <property type="term" value="F:zinc ion binding"/>
    <property type="evidence" value="ECO:0007669"/>
    <property type="project" value="InterPro"/>
</dbReference>
<keyword evidence="8" id="KW-0012">Acyltransferase</keyword>
<dbReference type="InterPro" id="IPR011032">
    <property type="entry name" value="GroES-like_sf"/>
</dbReference>
<dbReference type="InterPro" id="IPR001227">
    <property type="entry name" value="Ac_transferase_dom_sf"/>
</dbReference>
<organism evidence="13 14">
    <name type="scientific">Streptomyces virginiae</name>
    <name type="common">Streptomyces cinnamonensis</name>
    <dbReference type="NCBI Taxonomy" id="1961"/>
    <lineage>
        <taxon>Bacteria</taxon>
        <taxon>Bacillati</taxon>
        <taxon>Actinomycetota</taxon>
        <taxon>Actinomycetes</taxon>
        <taxon>Kitasatosporales</taxon>
        <taxon>Streptomycetaceae</taxon>
        <taxon>Streptomyces</taxon>
    </lineage>
</organism>
<dbReference type="PANTHER" id="PTHR43775:SF37">
    <property type="entry name" value="SI:DKEY-61P9.11"/>
    <property type="match status" value="1"/>
</dbReference>
<dbReference type="GO" id="GO:0004312">
    <property type="term" value="F:fatty acid synthase activity"/>
    <property type="evidence" value="ECO:0007669"/>
    <property type="project" value="TreeGrafter"/>
</dbReference>
<dbReference type="SUPFAM" id="SSF51735">
    <property type="entry name" value="NAD(P)-binding Rossmann-fold domains"/>
    <property type="match status" value="3"/>
</dbReference>
<dbReference type="SMART" id="SM00826">
    <property type="entry name" value="PKS_DH"/>
    <property type="match status" value="1"/>
</dbReference>
<dbReference type="SMART" id="SM00827">
    <property type="entry name" value="PKS_AT"/>
    <property type="match status" value="1"/>
</dbReference>
<dbReference type="InterPro" id="IPR032821">
    <property type="entry name" value="PKS_assoc"/>
</dbReference>
<dbReference type="Pfam" id="PF02801">
    <property type="entry name" value="Ketoacyl-synt_C"/>
    <property type="match status" value="1"/>
</dbReference>
<dbReference type="InterPro" id="IPR020806">
    <property type="entry name" value="PKS_PP-bd"/>
</dbReference>
<evidence type="ECO:0000256" key="6">
    <source>
        <dbReference type="ARBA" id="ARBA00023194"/>
    </source>
</evidence>
<dbReference type="SMART" id="SM00823">
    <property type="entry name" value="PKS_PP"/>
    <property type="match status" value="1"/>
</dbReference>
<evidence type="ECO:0000256" key="7">
    <source>
        <dbReference type="ARBA" id="ARBA00023268"/>
    </source>
</evidence>
<dbReference type="InterPro" id="IPR020807">
    <property type="entry name" value="PKS_DH"/>
</dbReference>
<dbReference type="Gene3D" id="3.90.180.10">
    <property type="entry name" value="Medium-chain alcohol dehydrogenases, catalytic domain"/>
    <property type="match status" value="1"/>
</dbReference>
<protein>
    <submittedName>
        <fullName evidence="13">Acyl transferase</fullName>
    </submittedName>
</protein>
<dbReference type="Gene3D" id="3.10.129.110">
    <property type="entry name" value="Polyketide synthase dehydratase"/>
    <property type="match status" value="1"/>
</dbReference>
<dbReference type="InterPro" id="IPR016035">
    <property type="entry name" value="Acyl_Trfase/lysoPLipase"/>
</dbReference>
<sequence length="2066" mass="217182">MAGRFPDAPDTDRFWDLLMDRGDAIRPVPAARWSTDQPLDPEKEIQGHGGFLEGIDEFDAAFFGVSPREAEVLDPQQRLMLETSWLALEDAGIPTASLVGTRTGVYFGGLWQDYERLREDRGARPTQHSISGNALDMLSARISYFLGLTGPSLTLETGCSSSLVALHLACQAIRSGDVDGALVGAANLMLTPDVTIGLTHFGGLSPKGRCSAFGAGADGFVRGEGVAAVYLKSLAQARRDGDRVHAVIVRTASNNDGGGTSLVTPSAAGQEDLLRRVYADSGIPLDRVAYVEAHGTGTRAGDPVEATALGRVLGRAPERSGRPLGIGSVKTNIGHLEPVAALAGLFKAVLSLKHGVVPPSLHSAELNPDIPFDELGLRVVREPLPLPTDGPVYLGVSSFGWGGTNAHAVITAAPPATADTDAATAEPADGRDTTGGDAPFVLPLSAHSRAALVQRARDVRTALDRPGADPRELAAALGWQRDRFPFRAGLVATDGDGLRAALDAYAAEPEATSSGTVTGRARERGRTAFVFPGQGSQWAAMGARLYADDPAFAAVIDRCGRALAPHTEWSLAEVLTGRAGDAWMARVDIVQPVLWAVSVALAAAWRAAGVEPDVVVGHSQGEIAAATVAGILSLEDAALVVARRSAVLLRTAAGTGRMLAVDLDVDAATAALEGFEDCVALAVHNGPSSCVLSGDADSVLLLKELLEADGTYCRLINVDYASHSPLMLELTDELHEVLAPVRPGKAEIPLMSTVRTAVLDGPEMDGAYWVENLCRPVMFAGTVDALLDEGVTHVVEVSAHPVLVPALERIGALRKEPPAVLGTLHRDRGAPEDLAESFAEGHVAGLTPYGPRPASRDAGVPAYPWQRESYWVGAAQRGAGRSAAFAFPLVPLPTEAGTWHGTAEIGTGSHPWLADHRVHDAVVVPAAASVELCLGTAAARTGGVPQSLRGLSFLSDMTLTDAGLQLGGVWREDAGEGAALEVLSLADGADGWTRHMSAQASYRAEQVAVPDFPTALLLEQAVDAAGFYRACTARGLQYGPAFQGVRELRVRGEEALGRVVLAEQCRPGARRFVLHPALWDGAFQLSLALVGDEGTVVPVAIDRLSLLPGRPSDLTELWVHALRRPDGLFDLALYGPDRQPVARVAGLELRRLLTGERSGPAPERVHRFGFHEREYTGPDGVQEQGPWLVCGPESAAAAAGELAAALGGTAVTLPPAGADLAGVLRAADGGEVVFVAPDRAAGTAEQRAGLSALAALAGACADRPVAPRLTVLTTGAQAASATEAPDPGSALYWGFVRVLQGEHPGLAARLVDTLREAGWPADVVRELLDAEREDQVLQRAGRRLAGRLERGGRRPDDTGEVLPYTVRQPFRLHPGPRPGLWESLRYLPLARRAPGPGEIEIEVDAASLNFIDVMKAVGTYPDEAGGKELLGGDCSGRVVSVGPGTTGFRVGDRVVACIFGAIVSHVTVRADHARPVPGEMTQEDAAALPLVLATAWYALHDLARIEPGETVLVHSAAGGLGLAAVQVARMLGAEVIATAGSAAKRAYLRELGIEHVLDSREPSWADAVRTRTGGRGVDVVLNSLTGAALTRGLEVLAEDGRFVEVGKKDIHGERTLGLAPFRKGVSFAAVDLEGLVMRRPDRFARLFRAVWDKVEAGRLSALPVTQYTFDRAAEALRAMSHGDHIGKFVLHAPQSVERVVADPLPHGRFRADGSYLITGGLGDLGLSLAEHLVARGATALALLGRSEPSGRAAERIAVLREAGARVSVVHADVADATSLGLALARIRSELPALRGVFHAAGVLSDAVVRNLDEAGVARVLAPKLDGAAELDRLTANDPLDLFVLFSSAAGLVGNVGQSAYAAANTAMDALATARRAAGRPALSVQWGTFDGIGLAARSAARGDRLADRGMDGFEAAEAWQALESFLADGESVVGYVALDPRRWFETYPAAAGLPSWSLLRTTKEPGAASGGDFRRLLDGCAAAERPAVAEERVRQLAGRVLRIPAESIDRETPLKSLGLDSLMSLELRNRLEADFGLRLSPTLLWTYGALRPLAGALVERLAEQEA</sequence>
<evidence type="ECO:0000259" key="10">
    <source>
        <dbReference type="PROSITE" id="PS50075"/>
    </source>
</evidence>
<name>A0A0L8M450_STRVG</name>
<keyword evidence="2" id="KW-0596">Phosphopantetheine</keyword>